<accession>A0A433MMJ0</accession>
<reference evidence="2 3" key="1">
    <citation type="submission" date="2018-12" db="EMBL/GenBank/DDBJ databases">
        <title>The genome sequences of Variovorax guangxiensis DSM 27352.</title>
        <authorList>
            <person name="Gao J."/>
            <person name="Sun J."/>
        </authorList>
    </citation>
    <scope>NUCLEOTIDE SEQUENCE [LARGE SCALE GENOMIC DNA]</scope>
    <source>
        <strain evidence="2 3">DSM 27352</strain>
    </source>
</reference>
<dbReference type="EMBL" id="RXFT01000008">
    <property type="protein sequence ID" value="RUR69301.1"/>
    <property type="molecule type" value="Genomic_DNA"/>
</dbReference>
<organism evidence="2 3">
    <name type="scientific">Variovorax guangxiensis</name>
    <dbReference type="NCBI Taxonomy" id="1775474"/>
    <lineage>
        <taxon>Bacteria</taxon>
        <taxon>Pseudomonadati</taxon>
        <taxon>Pseudomonadota</taxon>
        <taxon>Betaproteobacteria</taxon>
        <taxon>Burkholderiales</taxon>
        <taxon>Comamonadaceae</taxon>
        <taxon>Variovorax</taxon>
    </lineage>
</organism>
<dbReference type="RefSeq" id="WP_126023404.1">
    <property type="nucleotide sequence ID" value="NZ_RXFT01000008.1"/>
</dbReference>
<evidence type="ECO:0000256" key="1">
    <source>
        <dbReference type="SAM" id="MobiDB-lite"/>
    </source>
</evidence>
<feature type="compositionally biased region" description="Low complexity" evidence="1">
    <location>
        <begin position="208"/>
        <end position="218"/>
    </location>
</feature>
<protein>
    <submittedName>
        <fullName evidence="2">DUF2894 domain-containing protein</fullName>
    </submittedName>
</protein>
<evidence type="ECO:0000313" key="2">
    <source>
        <dbReference type="EMBL" id="RUR69301.1"/>
    </source>
</evidence>
<name>A0A433MMJ0_9BURK</name>
<sequence>MTEAEGSEAARDIGAMVAAALARGEQRFDPVRFRFIEAMAKRATAHGGEARRMLDDKVATLLAAYDEDRTKAQPTSTVEQEAAAEPSPFAELAEHIARHAPMPGNAPAAPAAAAKAGAATKASAAPPAPELKSIRYFQSTWSKLSADRRLTQSLSKVPENAGPLNSHHLVHRSLTLMHNLSPEYLNRFMAYVDALSWVDQLNAGSGAAAAAPASATGSRGEPAKKSSRSKSG</sequence>
<dbReference type="Pfam" id="PF11445">
    <property type="entry name" value="DUF2894"/>
    <property type="match status" value="1"/>
</dbReference>
<feature type="region of interest" description="Disordered" evidence="1">
    <location>
        <begin position="208"/>
        <end position="232"/>
    </location>
</feature>
<gene>
    <name evidence="2" type="ORF">EJP67_19785</name>
</gene>
<dbReference type="AlphaFoldDB" id="A0A433MMJ0"/>
<dbReference type="Proteomes" id="UP000281118">
    <property type="component" value="Unassembled WGS sequence"/>
</dbReference>
<proteinExistence type="predicted"/>
<dbReference type="InterPro" id="IPR021549">
    <property type="entry name" value="DUF2894"/>
</dbReference>
<dbReference type="OrthoDB" id="6025757at2"/>
<comment type="caution">
    <text evidence="2">The sequence shown here is derived from an EMBL/GenBank/DDBJ whole genome shotgun (WGS) entry which is preliminary data.</text>
</comment>
<evidence type="ECO:0000313" key="3">
    <source>
        <dbReference type="Proteomes" id="UP000281118"/>
    </source>
</evidence>